<feature type="transmembrane region" description="Helical" evidence="2">
    <location>
        <begin position="36"/>
        <end position="55"/>
    </location>
</feature>
<evidence type="ECO:0000256" key="2">
    <source>
        <dbReference type="SAM" id="Phobius"/>
    </source>
</evidence>
<feature type="region of interest" description="Disordered" evidence="1">
    <location>
        <begin position="140"/>
        <end position="168"/>
    </location>
</feature>
<dbReference type="Proteomes" id="UP001165041">
    <property type="component" value="Unassembled WGS sequence"/>
</dbReference>
<accession>A0A9W6QBG8</accession>
<organism evidence="3 4">
    <name type="scientific">Kitasatospora phosalacinea</name>
    <dbReference type="NCBI Taxonomy" id="2065"/>
    <lineage>
        <taxon>Bacteria</taxon>
        <taxon>Bacillati</taxon>
        <taxon>Actinomycetota</taxon>
        <taxon>Actinomycetes</taxon>
        <taxon>Kitasatosporales</taxon>
        <taxon>Streptomycetaceae</taxon>
        <taxon>Kitasatospora</taxon>
    </lineage>
</organism>
<feature type="compositionally biased region" description="Basic and acidic residues" evidence="1">
    <location>
        <begin position="253"/>
        <end position="262"/>
    </location>
</feature>
<feature type="compositionally biased region" description="Basic residues" evidence="1">
    <location>
        <begin position="328"/>
        <end position="337"/>
    </location>
</feature>
<keyword evidence="2" id="KW-1133">Transmembrane helix</keyword>
<feature type="region of interest" description="Disordered" evidence="1">
    <location>
        <begin position="213"/>
        <end position="337"/>
    </location>
</feature>
<reference evidence="3" key="1">
    <citation type="submission" date="2023-02" db="EMBL/GenBank/DDBJ databases">
        <title>Kitasatospora phosalacinea NBRC 14627.</title>
        <authorList>
            <person name="Ichikawa N."/>
            <person name="Sato H."/>
            <person name="Tonouchi N."/>
        </authorList>
    </citation>
    <scope>NUCLEOTIDE SEQUENCE</scope>
    <source>
        <strain evidence="3">NBRC 14627</strain>
    </source>
</reference>
<evidence type="ECO:0000313" key="3">
    <source>
        <dbReference type="EMBL" id="GLW72281.1"/>
    </source>
</evidence>
<protein>
    <submittedName>
        <fullName evidence="3">Uncharacterized protein</fullName>
    </submittedName>
</protein>
<sequence>MSGFVHVPVRAGAGGLVRAGRPVVPGPRARWLRPDVLFLGCGAVLLPWAVLLASFPGGLPWAVLDLVESAALSAAAVQLRRGRGPFGPAVLAGALLVADAGCDVATATGRSELLVALLMAVCAELPLAAVCWSVASTADGRGHGPAAGRWRRSRPFRERAAAPTPASGLPTGFLTEGVSVQRVHLTEWSVPGVVSGFPTSRWYAGSSRRLPVTAAGVGPDHPAGVGPDHPAGAGVPRPGPGSSTVPGASGCDRLVRASDEVRALGPRARSRARAPLPRPGRSCPVTSAGTRAAAAARRDPGVRRRPGPERRSRFGEVRSRQPGGSRSGSHRRSPAGC</sequence>
<keyword evidence="2" id="KW-0812">Transmembrane</keyword>
<proteinExistence type="predicted"/>
<evidence type="ECO:0000313" key="4">
    <source>
        <dbReference type="Proteomes" id="UP001165041"/>
    </source>
</evidence>
<evidence type="ECO:0000256" key="1">
    <source>
        <dbReference type="SAM" id="MobiDB-lite"/>
    </source>
</evidence>
<name>A0A9W6QBG8_9ACTN</name>
<comment type="caution">
    <text evidence="3">The sequence shown here is derived from an EMBL/GenBank/DDBJ whole genome shotgun (WGS) entry which is preliminary data.</text>
</comment>
<dbReference type="EMBL" id="BSSA01000016">
    <property type="protein sequence ID" value="GLW72281.1"/>
    <property type="molecule type" value="Genomic_DNA"/>
</dbReference>
<feature type="compositionally biased region" description="Low complexity" evidence="1">
    <location>
        <begin position="263"/>
        <end position="295"/>
    </location>
</feature>
<gene>
    <name evidence="3" type="ORF">Kpho02_45800</name>
</gene>
<dbReference type="AlphaFoldDB" id="A0A9W6QBG8"/>
<feature type="compositionally biased region" description="Basic and acidic residues" evidence="1">
    <location>
        <begin position="296"/>
        <end position="319"/>
    </location>
</feature>
<keyword evidence="2" id="KW-0472">Membrane</keyword>